<keyword evidence="1" id="KW-0812">Transmembrane</keyword>
<accession>A0A5N6Y503</accession>
<evidence type="ECO:0000256" key="1">
    <source>
        <dbReference type="SAM" id="Phobius"/>
    </source>
</evidence>
<dbReference type="AlphaFoldDB" id="A0A5N6Y503"/>
<reference evidence="2" key="1">
    <citation type="submission" date="2019-04" db="EMBL/GenBank/DDBJ databases">
        <title>Friends and foes A comparative genomics study of 23 Aspergillus species from section Flavi.</title>
        <authorList>
            <consortium name="DOE Joint Genome Institute"/>
            <person name="Kjaerbolling I."/>
            <person name="Vesth T."/>
            <person name="Frisvad J.C."/>
            <person name="Nybo J.L."/>
            <person name="Theobald S."/>
            <person name="Kildgaard S."/>
            <person name="Isbrandt T."/>
            <person name="Kuo A."/>
            <person name="Sato A."/>
            <person name="Lyhne E.K."/>
            <person name="Kogle M.E."/>
            <person name="Wiebenga A."/>
            <person name="Kun R.S."/>
            <person name="Lubbers R.J."/>
            <person name="Makela M.R."/>
            <person name="Barry K."/>
            <person name="Chovatia M."/>
            <person name="Clum A."/>
            <person name="Daum C."/>
            <person name="Haridas S."/>
            <person name="He G."/>
            <person name="LaButti K."/>
            <person name="Lipzen A."/>
            <person name="Mondo S."/>
            <person name="Riley R."/>
            <person name="Salamov A."/>
            <person name="Simmons B.A."/>
            <person name="Magnuson J.K."/>
            <person name="Henrissat B."/>
            <person name="Mortensen U.H."/>
            <person name="Larsen T.O."/>
            <person name="Devries R.P."/>
            <person name="Grigoriev I.V."/>
            <person name="Machida M."/>
            <person name="Baker S.E."/>
            <person name="Andersen M.R."/>
        </authorList>
    </citation>
    <scope>NUCLEOTIDE SEQUENCE</scope>
    <source>
        <strain evidence="2">CBS 117612</strain>
    </source>
</reference>
<protein>
    <submittedName>
        <fullName evidence="2">Uncharacterized protein</fullName>
    </submittedName>
</protein>
<evidence type="ECO:0000313" key="2">
    <source>
        <dbReference type="EMBL" id="KAE8340278.1"/>
    </source>
</evidence>
<proteinExistence type="predicted"/>
<keyword evidence="1" id="KW-0472">Membrane</keyword>
<keyword evidence="1" id="KW-1133">Transmembrane helix</keyword>
<name>A0A5N6Y503_9EURO</name>
<organism evidence="2">
    <name type="scientific">Aspergillus arachidicola</name>
    <dbReference type="NCBI Taxonomy" id="656916"/>
    <lineage>
        <taxon>Eukaryota</taxon>
        <taxon>Fungi</taxon>
        <taxon>Dikarya</taxon>
        <taxon>Ascomycota</taxon>
        <taxon>Pezizomycotina</taxon>
        <taxon>Eurotiomycetes</taxon>
        <taxon>Eurotiomycetidae</taxon>
        <taxon>Eurotiales</taxon>
        <taxon>Aspergillaceae</taxon>
        <taxon>Aspergillus</taxon>
        <taxon>Aspergillus subgen. Circumdati</taxon>
    </lineage>
</organism>
<gene>
    <name evidence="2" type="ORF">BDV24DRAFT_134053</name>
</gene>
<dbReference type="EMBL" id="ML737149">
    <property type="protein sequence ID" value="KAE8340278.1"/>
    <property type="molecule type" value="Genomic_DNA"/>
</dbReference>
<dbReference type="Proteomes" id="UP000325558">
    <property type="component" value="Unassembled WGS sequence"/>
</dbReference>
<sequence>MCHRILITTAQRDRLYIGMVVVLALFIWRSHSSATHTVYRKFSGLLLTFSWRQSSYFTSPDIGRFLCKAANLCAYG</sequence>
<feature type="transmembrane region" description="Helical" evidence="1">
    <location>
        <begin position="15"/>
        <end position="31"/>
    </location>
</feature>